<protein>
    <submittedName>
        <fullName evidence="1">Uncharacterized protein</fullName>
    </submittedName>
</protein>
<dbReference type="KEGG" id="poj:PtoMrB4_08550"/>
<sequence>MAGPGWKGATGCSSAQAGAKGWGLGMPSSTAWMGIAFMGASRCVGPGTLAARMPRTFLKDLYGQAMPCPPPPGRQCISSTRQNNARL</sequence>
<name>A0A679GEX3_9GAMM</name>
<accession>A0A679GEX3</accession>
<evidence type="ECO:0000313" key="2">
    <source>
        <dbReference type="Proteomes" id="UP000501237"/>
    </source>
</evidence>
<gene>
    <name evidence="1" type="ORF">PtoMrB4_08550</name>
</gene>
<dbReference type="AlphaFoldDB" id="A0A679GEX3"/>
<organism evidence="1 2">
    <name type="scientific">Metapseudomonas otitidis</name>
    <dbReference type="NCBI Taxonomy" id="319939"/>
    <lineage>
        <taxon>Bacteria</taxon>
        <taxon>Pseudomonadati</taxon>
        <taxon>Pseudomonadota</taxon>
        <taxon>Gammaproteobacteria</taxon>
        <taxon>Pseudomonadales</taxon>
        <taxon>Pseudomonadaceae</taxon>
        <taxon>Metapseudomonas</taxon>
    </lineage>
</organism>
<dbReference type="EMBL" id="AP022642">
    <property type="protein sequence ID" value="BCA26878.1"/>
    <property type="molecule type" value="Genomic_DNA"/>
</dbReference>
<evidence type="ECO:0000313" key="1">
    <source>
        <dbReference type="EMBL" id="BCA26878.1"/>
    </source>
</evidence>
<dbReference type="Proteomes" id="UP000501237">
    <property type="component" value="Chromosome"/>
</dbReference>
<reference evidence="1 2" key="1">
    <citation type="journal article" date="2020" name="Microbiol. Resour. Announc.">
        <title>Complete genome sequence of Pseudomonas otitidis strain MrB4, isolated from Lake Biwa in Japan.</title>
        <authorList>
            <person name="Miyazaki K."/>
            <person name="Hase E."/>
            <person name="Maruya T."/>
        </authorList>
    </citation>
    <scope>NUCLEOTIDE SEQUENCE [LARGE SCALE GENOMIC DNA]</scope>
    <source>
        <strain evidence="1 2">MrB4</strain>
    </source>
</reference>
<proteinExistence type="predicted"/>